<reference evidence="2" key="1">
    <citation type="journal article" date="2017" name="Gigascience">
        <title>The genome draft of coconut (Cocos nucifera).</title>
        <authorList>
            <person name="Xiao Y."/>
            <person name="Xu P."/>
            <person name="Fan H."/>
            <person name="Baudouin L."/>
            <person name="Xia W."/>
            <person name="Bocs S."/>
            <person name="Xu J."/>
            <person name="Li Q."/>
            <person name="Guo A."/>
            <person name="Zhou L."/>
            <person name="Li J."/>
            <person name="Wu Y."/>
            <person name="Ma Z."/>
            <person name="Armero A."/>
            <person name="Issali A.E."/>
            <person name="Liu N."/>
            <person name="Peng M."/>
            <person name="Yang Y."/>
        </authorList>
    </citation>
    <scope>NUCLEOTIDE SEQUENCE</scope>
    <source>
        <tissue evidence="2">Spear leaf of Hainan Tall coconut</tissue>
    </source>
</reference>
<evidence type="ECO:0000256" key="1">
    <source>
        <dbReference type="SAM" id="MobiDB-lite"/>
    </source>
</evidence>
<protein>
    <submittedName>
        <fullName evidence="2">Uncharacterized protein</fullName>
    </submittedName>
</protein>
<sequence length="87" mass="9147">MDLVEAASGKEAKKLKEEKTTEIKPEAVAERETEPKTAAEDESALHLSLKAATTAESSSRLVSKAPYAPAKASDGMEASVEGKSQIS</sequence>
<comment type="caution">
    <text evidence="2">The sequence shown here is derived from an EMBL/GenBank/DDBJ whole genome shotgun (WGS) entry which is preliminary data.</text>
</comment>
<proteinExistence type="predicted"/>
<gene>
    <name evidence="2" type="ORF">COCNU_03G005460</name>
</gene>
<keyword evidence="3" id="KW-1185">Reference proteome</keyword>
<evidence type="ECO:0000313" key="3">
    <source>
        <dbReference type="Proteomes" id="UP000797356"/>
    </source>
</evidence>
<dbReference type="EMBL" id="CM017874">
    <property type="protein sequence ID" value="KAG1334427.1"/>
    <property type="molecule type" value="Genomic_DNA"/>
</dbReference>
<feature type="region of interest" description="Disordered" evidence="1">
    <location>
        <begin position="1"/>
        <end position="87"/>
    </location>
</feature>
<feature type="compositionally biased region" description="Basic and acidic residues" evidence="1">
    <location>
        <begin position="8"/>
        <end position="39"/>
    </location>
</feature>
<dbReference type="AlphaFoldDB" id="A0A8K0I224"/>
<evidence type="ECO:0000313" key="2">
    <source>
        <dbReference type="EMBL" id="KAG1334427.1"/>
    </source>
</evidence>
<organism evidence="2 3">
    <name type="scientific">Cocos nucifera</name>
    <name type="common">Coconut palm</name>
    <dbReference type="NCBI Taxonomy" id="13894"/>
    <lineage>
        <taxon>Eukaryota</taxon>
        <taxon>Viridiplantae</taxon>
        <taxon>Streptophyta</taxon>
        <taxon>Embryophyta</taxon>
        <taxon>Tracheophyta</taxon>
        <taxon>Spermatophyta</taxon>
        <taxon>Magnoliopsida</taxon>
        <taxon>Liliopsida</taxon>
        <taxon>Arecaceae</taxon>
        <taxon>Arecoideae</taxon>
        <taxon>Cocoseae</taxon>
        <taxon>Attaleinae</taxon>
        <taxon>Cocos</taxon>
    </lineage>
</organism>
<dbReference type="Proteomes" id="UP000797356">
    <property type="component" value="Chromosome 3"/>
</dbReference>
<name>A0A8K0I224_COCNU</name>
<reference evidence="2" key="2">
    <citation type="submission" date="2019-07" db="EMBL/GenBank/DDBJ databases">
        <authorList>
            <person name="Yang Y."/>
            <person name="Bocs S."/>
            <person name="Baudouin L."/>
        </authorList>
    </citation>
    <scope>NUCLEOTIDE SEQUENCE</scope>
    <source>
        <tissue evidence="2">Spear leaf of Hainan Tall coconut</tissue>
    </source>
</reference>
<accession>A0A8K0I224</accession>